<comment type="caution">
    <text evidence="1">The sequence shown here is derived from an EMBL/GenBank/DDBJ whole genome shotgun (WGS) entry which is preliminary data.</text>
</comment>
<sequence>MPFYPTLTSCKELTSKFRVAYMGVAHDVLLRKMKKAALEESRRVGRENEEENLDDNEEESSPVPQLQTNMIRLDVPTEPVKVPADGQEFREFKKIKALVRAKGSNEEIRGYLKEVWHLVEGSTECEEAKRLWLGHVTSQHIDRKEPARNHYERLVLEDEDDEDAHIARARAGLDQGQTLAQGNPVRGPPGTWGQQTGAQATPPKPKPKSAAAGPRTGEHLPDEEYRKLTCQSPVGERDPRRDAMLWDMEEDSMVKRTLRSHHNKRDLKELQLPKKLRRSIETPFGQATSQSGETRTSPEQSHTNELGASIRPHHRGRSAPATGASVQYPLNPGAVEEMDKIVRELSALGIIREEPSPITNSPIQAVKKPESAGGGWRPVINFKALSTDEP</sequence>
<organism evidence="1 2">
    <name type="scientific">Scortum barcoo</name>
    <name type="common">barcoo grunter</name>
    <dbReference type="NCBI Taxonomy" id="214431"/>
    <lineage>
        <taxon>Eukaryota</taxon>
        <taxon>Metazoa</taxon>
        <taxon>Chordata</taxon>
        <taxon>Craniata</taxon>
        <taxon>Vertebrata</taxon>
        <taxon>Euteleostomi</taxon>
        <taxon>Actinopterygii</taxon>
        <taxon>Neopterygii</taxon>
        <taxon>Teleostei</taxon>
        <taxon>Neoteleostei</taxon>
        <taxon>Acanthomorphata</taxon>
        <taxon>Eupercaria</taxon>
        <taxon>Centrarchiformes</taxon>
        <taxon>Terapontoidei</taxon>
        <taxon>Terapontidae</taxon>
        <taxon>Scortum</taxon>
    </lineage>
</organism>
<reference evidence="1" key="1">
    <citation type="submission" date="2022-04" db="EMBL/GenBank/DDBJ databases">
        <title>Jade perch genome.</title>
        <authorList>
            <person name="Chao B."/>
        </authorList>
    </citation>
    <scope>NUCLEOTIDE SEQUENCE</scope>
    <source>
        <strain evidence="1">CB-2022</strain>
    </source>
</reference>
<name>A0ACB8XFQ5_9TELE</name>
<accession>A0ACB8XFQ5</accession>
<evidence type="ECO:0000313" key="2">
    <source>
        <dbReference type="Proteomes" id="UP000831701"/>
    </source>
</evidence>
<dbReference type="EMBL" id="CM041531">
    <property type="protein sequence ID" value="KAI3377648.1"/>
    <property type="molecule type" value="Genomic_DNA"/>
</dbReference>
<protein>
    <submittedName>
        <fullName evidence="1">Uncharacterized protein</fullName>
    </submittedName>
</protein>
<gene>
    <name evidence="1" type="ORF">L3Q82_008807</name>
</gene>
<dbReference type="Proteomes" id="UP000831701">
    <property type="component" value="Chromosome 1"/>
</dbReference>
<proteinExistence type="predicted"/>
<evidence type="ECO:0000313" key="1">
    <source>
        <dbReference type="EMBL" id="KAI3377648.1"/>
    </source>
</evidence>
<keyword evidence="2" id="KW-1185">Reference proteome</keyword>